<comment type="caution">
    <text evidence="1">The sequence shown here is derived from an EMBL/GenBank/DDBJ whole genome shotgun (WGS) entry which is preliminary data.</text>
</comment>
<sequence>MPASRSVRAVRAFVALGTVAVLTIGCAPETDRGDSQSVKTACRTLADAVDAAMTSFSETDAADAAAAAAATADVRARLTEAAGSIDNARVEAVVAELRAGFDVLADASAAAADGEVGSVTGLAEATDRIRSGVAEYHDLCGA</sequence>
<gene>
    <name evidence="1" type="ORF">BW34_02506</name>
</gene>
<dbReference type="EMBL" id="JFYO01000007">
    <property type="protein sequence ID" value="EZP26174.1"/>
    <property type="molecule type" value="Genomic_DNA"/>
</dbReference>
<dbReference type="RefSeq" id="WP_036313016.1">
    <property type="nucleotide sequence ID" value="NZ_JFYO01000007.1"/>
</dbReference>
<proteinExistence type="predicted"/>
<dbReference type="PATRIC" id="fig|273677.3.peg.2486"/>
<dbReference type="Proteomes" id="UP000024001">
    <property type="component" value="Unassembled WGS sequence"/>
</dbReference>
<name>A0A031FMY9_9MICO</name>
<evidence type="ECO:0000313" key="1">
    <source>
        <dbReference type="EMBL" id="EZP26174.1"/>
    </source>
</evidence>
<evidence type="ECO:0000313" key="2">
    <source>
        <dbReference type="Proteomes" id="UP000024001"/>
    </source>
</evidence>
<dbReference type="PROSITE" id="PS51257">
    <property type="entry name" value="PROKAR_LIPOPROTEIN"/>
    <property type="match status" value="1"/>
</dbReference>
<accession>A0A031FMY9</accession>
<organism evidence="1 2">
    <name type="scientific">Microbacterium oleivorans</name>
    <dbReference type="NCBI Taxonomy" id="273677"/>
    <lineage>
        <taxon>Bacteria</taxon>
        <taxon>Bacillati</taxon>
        <taxon>Actinomycetota</taxon>
        <taxon>Actinomycetes</taxon>
        <taxon>Micrococcales</taxon>
        <taxon>Microbacteriaceae</taxon>
        <taxon>Microbacterium</taxon>
    </lineage>
</organism>
<reference evidence="1 2" key="1">
    <citation type="submission" date="2014-03" db="EMBL/GenBank/DDBJ databases">
        <title>Draft Genome Sequences of 13 Willow Endophytes.</title>
        <authorList>
            <person name="Gan H.Y."/>
            <person name="Gan H.M."/>
            <person name="Savka M.A."/>
            <person name="Hudson A.O."/>
        </authorList>
    </citation>
    <scope>NUCLEOTIDE SEQUENCE [LARGE SCALE GENOMIC DNA]</scope>
    <source>
        <strain evidence="1 2">RIT293</strain>
    </source>
</reference>
<keyword evidence="2" id="KW-1185">Reference proteome</keyword>
<dbReference type="OrthoDB" id="5084087at2"/>
<dbReference type="AlphaFoldDB" id="A0A031FMY9"/>
<protein>
    <submittedName>
        <fullName evidence="1">Biotin carboxylase</fullName>
    </submittedName>
</protein>